<dbReference type="Pfam" id="PF01609">
    <property type="entry name" value="DDE_Tnp_1"/>
    <property type="match status" value="1"/>
</dbReference>
<keyword evidence="4" id="KW-1185">Reference proteome</keyword>
<dbReference type="AlphaFoldDB" id="A0A1M7QW10"/>
<dbReference type="InterPro" id="IPR047647">
    <property type="entry name" value="ISAs1_transpos"/>
</dbReference>
<name>A0A1M7QW10_9ACTN</name>
<gene>
    <name evidence="3" type="ORF">SAMN05216499_14420</name>
</gene>
<dbReference type="Proteomes" id="UP000184111">
    <property type="component" value="Unassembled WGS sequence"/>
</dbReference>
<dbReference type="STRING" id="310782.SAMN05216499_14420"/>
<reference evidence="3 4" key="1">
    <citation type="submission" date="2016-11" db="EMBL/GenBank/DDBJ databases">
        <authorList>
            <person name="Jaros S."/>
            <person name="Januszkiewicz K."/>
            <person name="Wedrychowicz H."/>
        </authorList>
    </citation>
    <scope>NUCLEOTIDE SEQUENCE [LARGE SCALE GENOMIC DNA]</scope>
    <source>
        <strain evidence="3 4">CGMCC 4.2025</strain>
    </source>
</reference>
<dbReference type="PANTHER" id="PTHR30298:SF0">
    <property type="entry name" value="PROTEIN YBFL-RELATED"/>
    <property type="match status" value="1"/>
</dbReference>
<dbReference type="PANTHER" id="PTHR30298">
    <property type="entry name" value="H REPEAT-ASSOCIATED PREDICTED TRANSPOSASE"/>
    <property type="match status" value="1"/>
</dbReference>
<dbReference type="InterPro" id="IPR051698">
    <property type="entry name" value="Transposase_11-like"/>
</dbReference>
<feature type="domain" description="H repeat-associated protein N-terminal" evidence="2">
    <location>
        <begin position="30"/>
        <end position="120"/>
    </location>
</feature>
<proteinExistence type="predicted"/>
<evidence type="ECO:0000259" key="2">
    <source>
        <dbReference type="Pfam" id="PF13808"/>
    </source>
</evidence>
<sequence>MPAAVSSPIPAVLAKLGLLDADQVADLRTFLESVPDPRSRRGRWYSLTAILLVCACAAVSGARSIDELAEWGERAPNSLLVVIGIRRHPLGWRRTPSRTTIGRVLEAVDGDALDQAVGAYLADRHHTATRPPGPSGPGQRPVIAVDGKALKGSARLAARRRHLLSAVTHHRAVTLAQTEVGAKTNETTHFRPLLEPLDLTGTLVTFDALHSVQANVAWLVEIKKAHYLAVIKTNQPTAHRQLAALPWQDIAVQHTATTKGHGHRESRSIKTCGIADELGGIAFPHARLAIRVHRRRTQTGHRQTRETVYAVTSLDAHQTAPAELAGAVRGHWSVEALHHLRDVTFAEDASTVHTGTAPRAMATFRNLAIGLLKTLGANNIAKTTRAIRDQPERALPLLGITNNPEPQGT</sequence>
<feature type="domain" description="Transposase IS4-like" evidence="1">
    <location>
        <begin position="138"/>
        <end position="369"/>
    </location>
</feature>
<dbReference type="GO" id="GO:0004803">
    <property type="term" value="F:transposase activity"/>
    <property type="evidence" value="ECO:0007669"/>
    <property type="project" value="InterPro"/>
</dbReference>
<accession>A0A1M7QW10</accession>
<evidence type="ECO:0000313" key="3">
    <source>
        <dbReference type="EMBL" id="SHN35774.1"/>
    </source>
</evidence>
<organism evidence="3 4">
    <name type="scientific">Actinacidiphila paucisporea</name>
    <dbReference type="NCBI Taxonomy" id="310782"/>
    <lineage>
        <taxon>Bacteria</taxon>
        <taxon>Bacillati</taxon>
        <taxon>Actinomycetota</taxon>
        <taxon>Actinomycetes</taxon>
        <taxon>Kitasatosporales</taxon>
        <taxon>Streptomycetaceae</taxon>
        <taxon>Actinacidiphila</taxon>
    </lineage>
</organism>
<dbReference type="Pfam" id="PF13808">
    <property type="entry name" value="DDE_Tnp_1_assoc"/>
    <property type="match status" value="1"/>
</dbReference>
<protein>
    <submittedName>
        <fullName evidence="3">Transposase, IS4 family</fullName>
    </submittedName>
</protein>
<dbReference type="InterPro" id="IPR032806">
    <property type="entry name" value="YbfD_N"/>
</dbReference>
<dbReference type="GO" id="GO:0006313">
    <property type="term" value="P:DNA transposition"/>
    <property type="evidence" value="ECO:0007669"/>
    <property type="project" value="InterPro"/>
</dbReference>
<evidence type="ECO:0000313" key="4">
    <source>
        <dbReference type="Proteomes" id="UP000184111"/>
    </source>
</evidence>
<dbReference type="InterPro" id="IPR002559">
    <property type="entry name" value="Transposase_11"/>
</dbReference>
<dbReference type="EMBL" id="FRBI01000044">
    <property type="protein sequence ID" value="SHN35774.1"/>
    <property type="molecule type" value="Genomic_DNA"/>
</dbReference>
<dbReference type="GO" id="GO:0003677">
    <property type="term" value="F:DNA binding"/>
    <property type="evidence" value="ECO:0007669"/>
    <property type="project" value="InterPro"/>
</dbReference>
<evidence type="ECO:0000259" key="1">
    <source>
        <dbReference type="Pfam" id="PF01609"/>
    </source>
</evidence>
<dbReference type="NCBIfam" id="NF033564">
    <property type="entry name" value="transpos_ISAs1"/>
    <property type="match status" value="1"/>
</dbReference>